<dbReference type="EMBL" id="JAQIBC010000010">
    <property type="protein sequence ID" value="MDM5264602.1"/>
    <property type="molecule type" value="Genomic_DNA"/>
</dbReference>
<evidence type="ECO:0000313" key="1">
    <source>
        <dbReference type="EMBL" id="MDM5264602.1"/>
    </source>
</evidence>
<protein>
    <submittedName>
        <fullName evidence="1">Uncharacterized protein</fullName>
    </submittedName>
</protein>
<proteinExistence type="predicted"/>
<comment type="caution">
    <text evidence="1">The sequence shown here is derived from an EMBL/GenBank/DDBJ whole genome shotgun (WGS) entry which is preliminary data.</text>
</comment>
<keyword evidence="2" id="KW-1185">Reference proteome</keyword>
<sequence>MMHLKKSLQTIKSELVKNEEILKHLQKSHPHLAHLSEDQILKYFNVQSLHELNGHMEQIKKSQELQVDLTVQKKEVCTCRDSHGEIKDLYDSEVSAKEQIATLSKEKQLQLSVYRCPYSSGWHLTKG</sequence>
<organism evidence="1 2">
    <name type="scientific">Sulfurovum xiamenensis</name>
    <dbReference type="NCBI Taxonomy" id="3019066"/>
    <lineage>
        <taxon>Bacteria</taxon>
        <taxon>Pseudomonadati</taxon>
        <taxon>Campylobacterota</taxon>
        <taxon>Epsilonproteobacteria</taxon>
        <taxon>Campylobacterales</taxon>
        <taxon>Sulfurovaceae</taxon>
        <taxon>Sulfurovum</taxon>
    </lineage>
</organism>
<accession>A0ABT7QU40</accession>
<evidence type="ECO:0000313" key="2">
    <source>
        <dbReference type="Proteomes" id="UP001169066"/>
    </source>
</evidence>
<dbReference type="Proteomes" id="UP001169066">
    <property type="component" value="Unassembled WGS sequence"/>
</dbReference>
<reference evidence="1" key="1">
    <citation type="submission" date="2023-01" db="EMBL/GenBank/DDBJ databases">
        <title>Sulfurovum sp. XTW-4 genome assembly.</title>
        <authorList>
            <person name="Wang J."/>
        </authorList>
    </citation>
    <scope>NUCLEOTIDE SEQUENCE</scope>
    <source>
        <strain evidence="1">XTW-4</strain>
    </source>
</reference>
<dbReference type="RefSeq" id="WP_289402512.1">
    <property type="nucleotide sequence ID" value="NZ_JAQIBC010000010.1"/>
</dbReference>
<gene>
    <name evidence="1" type="ORF">PF327_10395</name>
</gene>
<name>A0ABT7QU40_9BACT</name>